<organism evidence="1 2">
    <name type="scientific">Myxococcus landrumensis</name>
    <dbReference type="NCBI Taxonomy" id="2813577"/>
    <lineage>
        <taxon>Bacteria</taxon>
        <taxon>Pseudomonadati</taxon>
        <taxon>Myxococcota</taxon>
        <taxon>Myxococcia</taxon>
        <taxon>Myxococcales</taxon>
        <taxon>Cystobacterineae</taxon>
        <taxon>Myxococcaceae</taxon>
        <taxon>Myxococcus</taxon>
    </lineage>
</organism>
<protein>
    <recommendedName>
        <fullName evidence="3">Lipoprotein</fullName>
    </recommendedName>
</protein>
<evidence type="ECO:0000313" key="2">
    <source>
        <dbReference type="Proteomes" id="UP000663090"/>
    </source>
</evidence>
<dbReference type="Proteomes" id="UP000663090">
    <property type="component" value="Chromosome"/>
</dbReference>
<name>A0ABX7N8Y1_9BACT</name>
<keyword evidence="2" id="KW-1185">Reference proteome</keyword>
<sequence length="109" mass="11641">MLRVMACGMLVLGLSGCFRTSVRTGAPRDGLPATRTEVSLFFGLTTPHVTASECRHGVSRVDVFSPWWGALVTVATVGLVMPLRTEYVCAEMPHGVSPEQQVPASIAPL</sequence>
<evidence type="ECO:0008006" key="3">
    <source>
        <dbReference type="Google" id="ProtNLM"/>
    </source>
</evidence>
<dbReference type="RefSeq" id="WP_206716945.1">
    <property type="nucleotide sequence ID" value="NZ_CP071091.1"/>
</dbReference>
<dbReference type="EMBL" id="CP071091">
    <property type="protein sequence ID" value="QSQ15227.1"/>
    <property type="molecule type" value="Genomic_DNA"/>
</dbReference>
<proteinExistence type="predicted"/>
<accession>A0ABX7N8Y1</accession>
<gene>
    <name evidence="1" type="ORF">JY572_03840</name>
</gene>
<dbReference type="PROSITE" id="PS51257">
    <property type="entry name" value="PROKAR_LIPOPROTEIN"/>
    <property type="match status" value="1"/>
</dbReference>
<evidence type="ECO:0000313" key="1">
    <source>
        <dbReference type="EMBL" id="QSQ15227.1"/>
    </source>
</evidence>
<reference evidence="1 2" key="1">
    <citation type="submission" date="2021-02" db="EMBL/GenBank/DDBJ databases">
        <title>De Novo genome assembly of isolated myxobacteria.</title>
        <authorList>
            <person name="Stevens D.C."/>
        </authorList>
    </citation>
    <scope>NUCLEOTIDE SEQUENCE [LARGE SCALE GENOMIC DNA]</scope>
    <source>
        <strain evidence="1 2">SCHIC003</strain>
    </source>
</reference>